<evidence type="ECO:0000313" key="2">
    <source>
        <dbReference type="EMBL" id="GAA4962161.1"/>
    </source>
</evidence>
<dbReference type="Proteomes" id="UP001500466">
    <property type="component" value="Unassembled WGS sequence"/>
</dbReference>
<dbReference type="SUPFAM" id="SSF51556">
    <property type="entry name" value="Metallo-dependent hydrolases"/>
    <property type="match status" value="1"/>
</dbReference>
<evidence type="ECO:0000259" key="1">
    <source>
        <dbReference type="Pfam" id="PF07969"/>
    </source>
</evidence>
<name>A0ABP9H4R2_9ACTN</name>
<sequence>MDDLVIRGGTVADGTGTPPRTADVAITAGRITAVGDNLPRGRRELGADGLLVSPGWVDVHTHYDGHALWDPLLSPSSGHGVTTVVTGNCGVGIAPLRPADRDWTVALMEGVEDIPGDVLRRGLPWNWETFGQYLDAVDGIDRAVDVATQVPHSAVRVFVMGERGIDHEAAPTPEEIGRMGEVVVDALTAGALGFSTSRSANHKASDGRLTPTLTAGEPELLGIAAAVGRLGTGVFEAVFDDADIAAEFTLLRRICRTSGRPMSVTTLQRPGQNPSSYREILRELERANADGLTMRGQVAPRPVGLLISLGGRVNPLLPSATYRALRPGDGADLPTLLRNTETRRRILAELDDAGTDVIARFPHAYALQDPPRWSDGPGPAITRLAADQGVSRLAAAYDVLASGRMVYVPVANYVDEDLAAVREMLVHPFTVPGLGDGGAHTTMIADFDFPTFQLAYWGRDVAEPDRLAPEWIVKRQCADTAALVGLHDRGILAPGMKADVNLIDLPRLNATAPRITADLPGGGSRLVNDATGYVATVVAGEVTFENGRHTGALPGALVRGARRPEERA</sequence>
<dbReference type="PANTHER" id="PTHR11647:SF1">
    <property type="entry name" value="COLLAPSIN RESPONSE MEDIATOR PROTEIN"/>
    <property type="match status" value="1"/>
</dbReference>
<accession>A0ABP9H4R2</accession>
<dbReference type="InterPro" id="IPR032466">
    <property type="entry name" value="Metal_Hydrolase"/>
</dbReference>
<keyword evidence="3" id="KW-1185">Reference proteome</keyword>
<reference evidence="3" key="1">
    <citation type="journal article" date="2019" name="Int. J. Syst. Evol. Microbiol.">
        <title>The Global Catalogue of Microorganisms (GCM) 10K type strain sequencing project: providing services to taxonomists for standard genome sequencing and annotation.</title>
        <authorList>
            <consortium name="The Broad Institute Genomics Platform"/>
            <consortium name="The Broad Institute Genome Sequencing Center for Infectious Disease"/>
            <person name="Wu L."/>
            <person name="Ma J."/>
        </authorList>
    </citation>
    <scope>NUCLEOTIDE SEQUENCE [LARGE SCALE GENOMIC DNA]</scope>
    <source>
        <strain evidence="3">JCM 17986</strain>
    </source>
</reference>
<protein>
    <submittedName>
        <fullName evidence="2">Amidohydrolase family protein</fullName>
    </submittedName>
</protein>
<evidence type="ECO:0000313" key="3">
    <source>
        <dbReference type="Proteomes" id="UP001500466"/>
    </source>
</evidence>
<organism evidence="2 3">
    <name type="scientific">Yinghuangia aomiensis</name>
    <dbReference type="NCBI Taxonomy" id="676205"/>
    <lineage>
        <taxon>Bacteria</taxon>
        <taxon>Bacillati</taxon>
        <taxon>Actinomycetota</taxon>
        <taxon>Actinomycetes</taxon>
        <taxon>Kitasatosporales</taxon>
        <taxon>Streptomycetaceae</taxon>
        <taxon>Yinghuangia</taxon>
    </lineage>
</organism>
<comment type="caution">
    <text evidence="2">The sequence shown here is derived from an EMBL/GenBank/DDBJ whole genome shotgun (WGS) entry which is preliminary data.</text>
</comment>
<dbReference type="InterPro" id="IPR013108">
    <property type="entry name" value="Amidohydro_3"/>
</dbReference>
<dbReference type="PANTHER" id="PTHR11647">
    <property type="entry name" value="HYDRANTOINASE/DIHYDROPYRIMIDINASE FAMILY MEMBER"/>
    <property type="match status" value="1"/>
</dbReference>
<gene>
    <name evidence="2" type="ORF">GCM10023205_27350</name>
</gene>
<dbReference type="Pfam" id="PF07969">
    <property type="entry name" value="Amidohydro_3"/>
    <property type="match status" value="1"/>
</dbReference>
<dbReference type="SUPFAM" id="SSF51338">
    <property type="entry name" value="Composite domain of metallo-dependent hydrolases"/>
    <property type="match status" value="1"/>
</dbReference>
<proteinExistence type="predicted"/>
<feature type="domain" description="Amidohydrolase 3" evidence="1">
    <location>
        <begin position="47"/>
        <end position="544"/>
    </location>
</feature>
<dbReference type="EMBL" id="BAABHS010000008">
    <property type="protein sequence ID" value="GAA4962161.1"/>
    <property type="molecule type" value="Genomic_DNA"/>
</dbReference>
<dbReference type="InterPro" id="IPR050378">
    <property type="entry name" value="Metallo-dep_Hydrolases_sf"/>
</dbReference>
<dbReference type="Gene3D" id="3.20.20.140">
    <property type="entry name" value="Metal-dependent hydrolases"/>
    <property type="match status" value="1"/>
</dbReference>
<dbReference type="InterPro" id="IPR011059">
    <property type="entry name" value="Metal-dep_hydrolase_composite"/>
</dbReference>
<dbReference type="RefSeq" id="WP_345675695.1">
    <property type="nucleotide sequence ID" value="NZ_BAABHS010000008.1"/>
</dbReference>